<dbReference type="Pfam" id="PF00583">
    <property type="entry name" value="Acetyltransf_1"/>
    <property type="match status" value="1"/>
</dbReference>
<gene>
    <name evidence="2" type="ORF">D1B31_00785</name>
</gene>
<dbReference type="Gene3D" id="3.40.630.30">
    <property type="match status" value="1"/>
</dbReference>
<evidence type="ECO:0000259" key="1">
    <source>
        <dbReference type="PROSITE" id="PS51186"/>
    </source>
</evidence>
<name>A0A417YZM8_9BACI</name>
<dbReference type="GO" id="GO:0016747">
    <property type="term" value="F:acyltransferase activity, transferring groups other than amino-acyl groups"/>
    <property type="evidence" value="ECO:0007669"/>
    <property type="project" value="InterPro"/>
</dbReference>
<accession>A0A417YZM8</accession>
<sequence>MDVEIRRPALRDTEELNEFFRIVISDTFAKEGIAEKVDDLAEEVETKKNYLKADFESCGERRYFLIAQAGGKMIGSIEFGAASSLIVKCTNGAYSGLVQVGTVFVHPDYQRKGVGSFLLKKIGQVLKGQGIEEFCLDSGYKTAQTIWEKKFGEPAYVLEDYWDEGYAHMIWKNNVRELL</sequence>
<dbReference type="RefSeq" id="WP_118918854.1">
    <property type="nucleotide sequence ID" value="NZ_QWEG01000001.1"/>
</dbReference>
<dbReference type="OrthoDB" id="1895809at2"/>
<reference evidence="2 3" key="1">
    <citation type="journal article" date="2017" name="Int. J. Syst. Evol. Microbiol.">
        <title>Bacillus notoginsengisoli sp. nov., a novel bacterium isolated from the rhizosphere of Panax notoginseng.</title>
        <authorList>
            <person name="Zhang M.Y."/>
            <person name="Cheng J."/>
            <person name="Cai Y."/>
            <person name="Zhang T.Y."/>
            <person name="Wu Y.Y."/>
            <person name="Manikprabhu D."/>
            <person name="Li W.J."/>
            <person name="Zhang Y.X."/>
        </authorList>
    </citation>
    <scope>NUCLEOTIDE SEQUENCE [LARGE SCALE GENOMIC DNA]</scope>
    <source>
        <strain evidence="2 3">JCM 30743</strain>
    </source>
</reference>
<evidence type="ECO:0000313" key="3">
    <source>
        <dbReference type="Proteomes" id="UP000284416"/>
    </source>
</evidence>
<dbReference type="EMBL" id="QWEG01000001">
    <property type="protein sequence ID" value="RHW43246.1"/>
    <property type="molecule type" value="Genomic_DNA"/>
</dbReference>
<proteinExistence type="predicted"/>
<dbReference type="AlphaFoldDB" id="A0A417YZM8"/>
<dbReference type="InterPro" id="IPR000182">
    <property type="entry name" value="GNAT_dom"/>
</dbReference>
<comment type="caution">
    <text evidence="2">The sequence shown here is derived from an EMBL/GenBank/DDBJ whole genome shotgun (WGS) entry which is preliminary data.</text>
</comment>
<dbReference type="SUPFAM" id="SSF55729">
    <property type="entry name" value="Acyl-CoA N-acyltransferases (Nat)"/>
    <property type="match status" value="1"/>
</dbReference>
<keyword evidence="3" id="KW-1185">Reference proteome</keyword>
<dbReference type="Proteomes" id="UP000284416">
    <property type="component" value="Unassembled WGS sequence"/>
</dbReference>
<dbReference type="InterPro" id="IPR016181">
    <property type="entry name" value="Acyl_CoA_acyltransferase"/>
</dbReference>
<keyword evidence="2" id="KW-0808">Transferase</keyword>
<evidence type="ECO:0000313" key="2">
    <source>
        <dbReference type="EMBL" id="RHW43246.1"/>
    </source>
</evidence>
<organism evidence="2 3">
    <name type="scientific">Neobacillus notoginsengisoli</name>
    <dbReference type="NCBI Taxonomy" id="1578198"/>
    <lineage>
        <taxon>Bacteria</taxon>
        <taxon>Bacillati</taxon>
        <taxon>Bacillota</taxon>
        <taxon>Bacilli</taxon>
        <taxon>Bacillales</taxon>
        <taxon>Bacillaceae</taxon>
        <taxon>Neobacillus</taxon>
    </lineage>
</organism>
<feature type="domain" description="N-acetyltransferase" evidence="1">
    <location>
        <begin position="3"/>
        <end position="176"/>
    </location>
</feature>
<dbReference type="CDD" id="cd04301">
    <property type="entry name" value="NAT_SF"/>
    <property type="match status" value="1"/>
</dbReference>
<protein>
    <submittedName>
        <fullName evidence="2">N-acetyltransferase</fullName>
    </submittedName>
</protein>
<dbReference type="PROSITE" id="PS51186">
    <property type="entry name" value="GNAT"/>
    <property type="match status" value="1"/>
</dbReference>